<dbReference type="GO" id="GO:0005829">
    <property type="term" value="C:cytosol"/>
    <property type="evidence" value="ECO:0007669"/>
    <property type="project" value="TreeGrafter"/>
</dbReference>
<keyword evidence="4" id="KW-1185">Reference proteome</keyword>
<feature type="transmembrane region" description="Helical" evidence="1">
    <location>
        <begin position="537"/>
        <end position="558"/>
    </location>
</feature>
<dbReference type="OrthoDB" id="9800627at2"/>
<dbReference type="SUPFAM" id="SSF51206">
    <property type="entry name" value="cAMP-binding domain-like"/>
    <property type="match status" value="2"/>
</dbReference>
<reference evidence="3 4" key="1">
    <citation type="journal article" date="2011" name="J. Bacteriol.">
        <title>Draft genome sequence of the anoxygenic filamentous phototrophic bacterium Oscillochloris trichoides subsp. DG-6.</title>
        <authorList>
            <person name="Kuznetsov B.B."/>
            <person name="Ivanovsky R.N."/>
            <person name="Keppen O.I."/>
            <person name="Sukhacheva M.V."/>
            <person name="Bumazhkin B.K."/>
            <person name="Patutina E.O."/>
            <person name="Beletsky A.V."/>
            <person name="Mardanov A.V."/>
            <person name="Baslerov R.V."/>
            <person name="Panteleeva A.N."/>
            <person name="Kolganova T.V."/>
            <person name="Ravin N.V."/>
            <person name="Skryabin K.G."/>
        </authorList>
    </citation>
    <scope>NUCLEOTIDE SEQUENCE [LARGE SCALE GENOMIC DNA]</scope>
    <source>
        <strain evidence="3 4">DG-6</strain>
    </source>
</reference>
<dbReference type="Pfam" id="PF00027">
    <property type="entry name" value="cNMP_binding"/>
    <property type="match status" value="2"/>
</dbReference>
<comment type="caution">
    <text evidence="3">The sequence shown here is derived from an EMBL/GenBank/DDBJ whole genome shotgun (WGS) entry which is preliminary data.</text>
</comment>
<name>E1IG69_9CHLR</name>
<feature type="transmembrane region" description="Helical" evidence="1">
    <location>
        <begin position="564"/>
        <end position="585"/>
    </location>
</feature>
<feature type="transmembrane region" description="Helical" evidence="1">
    <location>
        <begin position="242"/>
        <end position="263"/>
    </location>
</feature>
<dbReference type="SMART" id="SM00100">
    <property type="entry name" value="cNMP"/>
    <property type="match status" value="2"/>
</dbReference>
<protein>
    <submittedName>
        <fullName evidence="3">Cyclic nucleotide-binding protein</fullName>
    </submittedName>
</protein>
<dbReference type="CDD" id="cd00038">
    <property type="entry name" value="CAP_ED"/>
    <property type="match status" value="2"/>
</dbReference>
<keyword evidence="1" id="KW-0812">Transmembrane</keyword>
<keyword evidence="1" id="KW-1133">Transmembrane helix</keyword>
<feature type="transmembrane region" description="Helical" evidence="1">
    <location>
        <begin position="597"/>
        <end position="615"/>
    </location>
</feature>
<feature type="transmembrane region" description="Helical" evidence="1">
    <location>
        <begin position="660"/>
        <end position="679"/>
    </location>
</feature>
<dbReference type="HOGENOM" id="CLU_279880_0_0_0"/>
<sequence>MTATTPATTPWSALNTRLQVAPAPVAGRGLYRGLGRRLSTRPHDDGSSLGIWQRLDQRVDFAQYCPRRVAEVAEETIQEAGHKVMVLRSPTGNYLRLNEPEQALWHAMDGTQSVAQLATMGFLQFKRLLPVAELVQSLRAQGFLADAPVGIYRGMRERETAQSVEGKGERLLDTLRERTFDVRGIDGFITRLYRMGGKFLFTRPFALIHALLTVAGLTAFTLKAGAGETYQVLNPDNVLLSLLALWAALLVSFVLHELAHALAVKHSGRRVVRGGVMIYYGMPAAFVDTSDMWLAGRNARILVSLAGPLSDLLVGSLAALAAFFLNDGMLAGAAYKLAVASYLAALFNFNPLLELDGYFILVDWLRLPNLRRRALDFISGPFWQKLRTRATFSHEERFFSIYGLLAALYTLVAIVLTVLFWQRQLVGVLATLWSEGWLGRLIALVLLLVIGVPFGLGLLFAAWGLIRAAATWVAQRGYGRSPLIAALLLTSLAFALTGLPLRYGIEMAFIPPLLWLIALGVQIVLKANYRGAQVAQALNSFLAVSGIELLALGGYLLLPQFSAIWAGFEIAGFVLLMFAGFVTLLDVDLHHSRPSELTLSAIMLGLAFLVAGLAIGLIEHAQPQSSFLWVVIQSSPIYLSLLALALLLPQLIGLRDSRLLWCWLLLWMGIAAQTVSYLLEVLPLWRNTPTAIAALTLSSGLWAAAWCTHYLTLRQINTQGLSWPLQPTLSEAERLQRAFQQCYAGCYRLLHTLYGNRRAQALDDRMDVLAATANWDITLDREQVRISPALRSAPLDLQGARYAEVLRYTVATIEEQAGASFARRAVRAAYDALPWPEREAAGRHVFPNTPWANEISRTFGDMREARMRLLRQVEIFVPCNDAELQHLAAVLEPRPVSAGDVLLAANVPPAGLWIVEAGEVAVMQGETLVQELHRGDFFGEVGDRFETVTSQSYRATIASSLLYLPGAEIGRMLKEIAPHANEGLALLEVIRLLERIPLFHGASRTALRDLAQHAVAVDHPARAVLVRQGQPSGRFYLIVSGRAAVLRISAEDPNAKAQVVAQLGPEEFFGELELLRGGPPMASVASLTPIRLLVIPHAVIGEMLAHTSNIARGLEQIGTGRMLMLR</sequence>
<dbReference type="InterPro" id="IPR050503">
    <property type="entry name" value="cAMP-dep_PK_reg_su-like"/>
</dbReference>
<dbReference type="eggNOG" id="COG2905">
    <property type="taxonomic scope" value="Bacteria"/>
</dbReference>
<feature type="transmembrane region" description="Helical" evidence="1">
    <location>
        <begin position="441"/>
        <end position="466"/>
    </location>
</feature>
<dbReference type="Proteomes" id="UP000054010">
    <property type="component" value="Unassembled WGS sequence"/>
</dbReference>
<feature type="transmembrane region" description="Helical" evidence="1">
    <location>
        <begin position="337"/>
        <end position="362"/>
    </location>
</feature>
<feature type="transmembrane region" description="Helical" evidence="1">
    <location>
        <begin position="301"/>
        <end position="325"/>
    </location>
</feature>
<feature type="transmembrane region" description="Helical" evidence="1">
    <location>
        <begin position="478"/>
        <end position="501"/>
    </location>
</feature>
<evidence type="ECO:0000313" key="3">
    <source>
        <dbReference type="EMBL" id="EFO79803.1"/>
    </source>
</evidence>
<dbReference type="PROSITE" id="PS50042">
    <property type="entry name" value="CNMP_BINDING_3"/>
    <property type="match status" value="2"/>
</dbReference>
<feature type="transmembrane region" description="Helical" evidence="1">
    <location>
        <begin position="691"/>
        <end position="713"/>
    </location>
</feature>
<evidence type="ECO:0000313" key="4">
    <source>
        <dbReference type="Proteomes" id="UP000054010"/>
    </source>
</evidence>
<feature type="transmembrane region" description="Helical" evidence="1">
    <location>
        <begin position="399"/>
        <end position="421"/>
    </location>
</feature>
<dbReference type="GO" id="GO:0005952">
    <property type="term" value="C:cAMP-dependent protein kinase complex"/>
    <property type="evidence" value="ECO:0007669"/>
    <property type="project" value="InterPro"/>
</dbReference>
<feature type="domain" description="Cyclic nucleotide-binding" evidence="2">
    <location>
        <begin position="875"/>
        <end position="973"/>
    </location>
</feature>
<dbReference type="InterPro" id="IPR000595">
    <property type="entry name" value="cNMP-bd_dom"/>
</dbReference>
<keyword evidence="1" id="KW-0472">Membrane</keyword>
<dbReference type="STRING" id="765420.OSCT_2320"/>
<dbReference type="PANTHER" id="PTHR11635">
    <property type="entry name" value="CAMP-DEPENDENT PROTEIN KINASE REGULATORY CHAIN"/>
    <property type="match status" value="1"/>
</dbReference>
<dbReference type="InterPro" id="IPR014710">
    <property type="entry name" value="RmlC-like_jellyroll"/>
</dbReference>
<dbReference type="EMBL" id="ADVR01000101">
    <property type="protein sequence ID" value="EFO79803.1"/>
    <property type="molecule type" value="Genomic_DNA"/>
</dbReference>
<evidence type="ECO:0000259" key="2">
    <source>
        <dbReference type="PROSITE" id="PS50042"/>
    </source>
</evidence>
<dbReference type="eggNOG" id="COG0664">
    <property type="taxonomic scope" value="Bacteria"/>
</dbReference>
<feature type="domain" description="Cyclic nucleotide-binding" evidence="2">
    <location>
        <begin position="998"/>
        <end position="1112"/>
    </location>
</feature>
<dbReference type="PANTHER" id="PTHR11635:SF152">
    <property type="entry name" value="CAMP-DEPENDENT PROTEIN KINASE TYPE I REGULATORY SUBUNIT-RELATED"/>
    <property type="match status" value="1"/>
</dbReference>
<feature type="transmembrane region" description="Helical" evidence="1">
    <location>
        <begin position="627"/>
        <end position="648"/>
    </location>
</feature>
<dbReference type="AlphaFoldDB" id="E1IG69"/>
<gene>
    <name evidence="3" type="ORF">OSCT_2320</name>
</gene>
<organism evidence="3 4">
    <name type="scientific">Oscillochloris trichoides DG-6</name>
    <dbReference type="NCBI Taxonomy" id="765420"/>
    <lineage>
        <taxon>Bacteria</taxon>
        <taxon>Bacillati</taxon>
        <taxon>Chloroflexota</taxon>
        <taxon>Chloroflexia</taxon>
        <taxon>Chloroflexales</taxon>
        <taxon>Chloroflexineae</taxon>
        <taxon>Oscillochloridaceae</taxon>
        <taxon>Oscillochloris</taxon>
    </lineage>
</organism>
<evidence type="ECO:0000256" key="1">
    <source>
        <dbReference type="SAM" id="Phobius"/>
    </source>
</evidence>
<proteinExistence type="predicted"/>
<feature type="transmembrane region" description="Helical" evidence="1">
    <location>
        <begin position="507"/>
        <end position="525"/>
    </location>
</feature>
<accession>E1IG69</accession>
<dbReference type="Gene3D" id="2.60.120.10">
    <property type="entry name" value="Jelly Rolls"/>
    <property type="match status" value="2"/>
</dbReference>
<feature type="transmembrane region" description="Helical" evidence="1">
    <location>
        <begin position="200"/>
        <end position="222"/>
    </location>
</feature>
<dbReference type="InterPro" id="IPR018490">
    <property type="entry name" value="cNMP-bd_dom_sf"/>
</dbReference>
<dbReference type="eggNOG" id="COG1994">
    <property type="taxonomic scope" value="Bacteria"/>
</dbReference>